<protein>
    <recommendedName>
        <fullName evidence="3">non-specific serine/threonine protein kinase</fullName>
        <ecNumber evidence="3">2.7.11.1</ecNumber>
    </recommendedName>
</protein>
<gene>
    <name evidence="14" type="ORF">DPMN_105159</name>
</gene>
<evidence type="ECO:0000256" key="11">
    <source>
        <dbReference type="ARBA" id="ARBA00023128"/>
    </source>
</evidence>
<dbReference type="GO" id="GO:0004674">
    <property type="term" value="F:protein serine/threonine kinase activity"/>
    <property type="evidence" value="ECO:0007669"/>
    <property type="project" value="UniProtKB-KW"/>
</dbReference>
<organism evidence="14 15">
    <name type="scientific">Dreissena polymorpha</name>
    <name type="common">Zebra mussel</name>
    <name type="synonym">Mytilus polymorpha</name>
    <dbReference type="NCBI Taxonomy" id="45954"/>
    <lineage>
        <taxon>Eukaryota</taxon>
        <taxon>Metazoa</taxon>
        <taxon>Spiralia</taxon>
        <taxon>Lophotrochozoa</taxon>
        <taxon>Mollusca</taxon>
        <taxon>Bivalvia</taxon>
        <taxon>Autobranchia</taxon>
        <taxon>Heteroconchia</taxon>
        <taxon>Euheterodonta</taxon>
        <taxon>Imparidentia</taxon>
        <taxon>Neoheterodontei</taxon>
        <taxon>Myida</taxon>
        <taxon>Dreissenoidea</taxon>
        <taxon>Dreissenidae</taxon>
        <taxon>Dreissena</taxon>
    </lineage>
</organism>
<evidence type="ECO:0000256" key="4">
    <source>
        <dbReference type="ARBA" id="ARBA00022527"/>
    </source>
</evidence>
<keyword evidence="4" id="KW-0723">Serine/threonine-protein kinase</keyword>
<keyword evidence="11" id="KW-0496">Mitochondrion</keyword>
<keyword evidence="6" id="KW-0479">Metal-binding</keyword>
<dbReference type="GO" id="GO:0042981">
    <property type="term" value="P:regulation of apoptotic process"/>
    <property type="evidence" value="ECO:0007669"/>
    <property type="project" value="TreeGrafter"/>
</dbReference>
<dbReference type="EC" id="2.7.11.1" evidence="3"/>
<proteinExistence type="predicted"/>
<name>A0A9D4HGG3_DREPO</name>
<dbReference type="PANTHER" id="PTHR22972">
    <property type="entry name" value="SERINE/THREONINE PROTEIN KINASE"/>
    <property type="match status" value="1"/>
</dbReference>
<reference evidence="14" key="2">
    <citation type="submission" date="2020-11" db="EMBL/GenBank/DDBJ databases">
        <authorList>
            <person name="McCartney M.A."/>
            <person name="Auch B."/>
            <person name="Kono T."/>
            <person name="Mallez S."/>
            <person name="Becker A."/>
            <person name="Gohl D.M."/>
            <person name="Silverstein K.A.T."/>
            <person name="Koren S."/>
            <person name="Bechman K.B."/>
            <person name="Herman A."/>
            <person name="Abrahante J.E."/>
            <person name="Garbe J."/>
        </authorList>
    </citation>
    <scope>NUCLEOTIDE SEQUENCE</scope>
    <source>
        <strain evidence="14">Duluth1</strain>
        <tissue evidence="14">Whole animal</tissue>
    </source>
</reference>
<dbReference type="InterPro" id="IPR011009">
    <property type="entry name" value="Kinase-like_dom_sf"/>
</dbReference>
<keyword evidence="7" id="KW-0547">Nucleotide-binding</keyword>
<evidence type="ECO:0000256" key="5">
    <source>
        <dbReference type="ARBA" id="ARBA00022679"/>
    </source>
</evidence>
<evidence type="ECO:0000256" key="10">
    <source>
        <dbReference type="ARBA" id="ARBA00022842"/>
    </source>
</evidence>
<keyword evidence="9" id="KW-0067">ATP-binding</keyword>
<evidence type="ECO:0000256" key="1">
    <source>
        <dbReference type="ARBA" id="ARBA00001946"/>
    </source>
</evidence>
<dbReference type="SUPFAM" id="SSF56112">
    <property type="entry name" value="Protein kinase-like (PK-like)"/>
    <property type="match status" value="1"/>
</dbReference>
<dbReference type="PANTHER" id="PTHR22972:SF7">
    <property type="entry name" value="SERINE_THREONINE-PROTEIN KINASE PINK1, MITOCHONDRIAL"/>
    <property type="match status" value="1"/>
</dbReference>
<keyword evidence="5" id="KW-0808">Transferase</keyword>
<dbReference type="GO" id="GO:0000422">
    <property type="term" value="P:autophagy of mitochondrion"/>
    <property type="evidence" value="ECO:0007669"/>
    <property type="project" value="TreeGrafter"/>
</dbReference>
<comment type="catalytic activity">
    <reaction evidence="12">
        <text>L-threonyl-[protein] + ATP = O-phospho-L-threonyl-[protein] + ADP + H(+)</text>
        <dbReference type="Rhea" id="RHEA:46608"/>
        <dbReference type="Rhea" id="RHEA-COMP:11060"/>
        <dbReference type="Rhea" id="RHEA-COMP:11605"/>
        <dbReference type="ChEBI" id="CHEBI:15378"/>
        <dbReference type="ChEBI" id="CHEBI:30013"/>
        <dbReference type="ChEBI" id="CHEBI:30616"/>
        <dbReference type="ChEBI" id="CHEBI:61977"/>
        <dbReference type="ChEBI" id="CHEBI:456216"/>
        <dbReference type="EC" id="2.7.11.1"/>
    </reaction>
</comment>
<dbReference type="GO" id="GO:0005524">
    <property type="term" value="F:ATP binding"/>
    <property type="evidence" value="ECO:0007669"/>
    <property type="project" value="UniProtKB-KW"/>
</dbReference>
<comment type="subcellular location">
    <subcellularLocation>
        <location evidence="2">Mitochondrion</location>
    </subcellularLocation>
</comment>
<evidence type="ECO:0000256" key="8">
    <source>
        <dbReference type="ARBA" id="ARBA00022777"/>
    </source>
</evidence>
<evidence type="ECO:0000256" key="9">
    <source>
        <dbReference type="ARBA" id="ARBA00022840"/>
    </source>
</evidence>
<evidence type="ECO:0000256" key="6">
    <source>
        <dbReference type="ARBA" id="ARBA00022723"/>
    </source>
</evidence>
<evidence type="ECO:0000313" key="14">
    <source>
        <dbReference type="EMBL" id="KAH3831887.1"/>
    </source>
</evidence>
<keyword evidence="8" id="KW-0418">Kinase</keyword>
<dbReference type="InterPro" id="IPR051511">
    <property type="entry name" value="MitoQC_Scaffold_Kinases"/>
</dbReference>
<dbReference type="GO" id="GO:0046872">
    <property type="term" value="F:metal ion binding"/>
    <property type="evidence" value="ECO:0007669"/>
    <property type="project" value="UniProtKB-KW"/>
</dbReference>
<evidence type="ECO:0000313" key="15">
    <source>
        <dbReference type="Proteomes" id="UP000828390"/>
    </source>
</evidence>
<sequence>MGGITAFMAPEVGVTFPLYTDLIDNGGNTVLMATKVGVTFIDTLILYTGEAPLLSWHELKNANMYVQYFFKLKFCYICPQIATAEPGRFTQLDYRKADAWSAGALAYEIFGADNPFYNTGQGRLDSRSYRLDELPHLPDDVPAVVQRVVAAREPKKVQY</sequence>
<dbReference type="Proteomes" id="UP000828390">
    <property type="component" value="Unassembled WGS sequence"/>
</dbReference>
<dbReference type="AlphaFoldDB" id="A0A9D4HGG3"/>
<dbReference type="Gene3D" id="1.10.510.10">
    <property type="entry name" value="Transferase(Phosphotransferase) domain 1"/>
    <property type="match status" value="1"/>
</dbReference>
<accession>A0A9D4HGG3</accession>
<dbReference type="EMBL" id="JAIWYP010000004">
    <property type="protein sequence ID" value="KAH3831887.1"/>
    <property type="molecule type" value="Genomic_DNA"/>
</dbReference>
<reference evidence="14" key="1">
    <citation type="journal article" date="2019" name="bioRxiv">
        <title>The Genome of the Zebra Mussel, Dreissena polymorpha: A Resource for Invasive Species Research.</title>
        <authorList>
            <person name="McCartney M.A."/>
            <person name="Auch B."/>
            <person name="Kono T."/>
            <person name="Mallez S."/>
            <person name="Zhang Y."/>
            <person name="Obille A."/>
            <person name="Becker A."/>
            <person name="Abrahante J.E."/>
            <person name="Garbe J."/>
            <person name="Badalamenti J.P."/>
            <person name="Herman A."/>
            <person name="Mangelson H."/>
            <person name="Liachko I."/>
            <person name="Sullivan S."/>
            <person name="Sone E.D."/>
            <person name="Koren S."/>
            <person name="Silverstein K.A.T."/>
            <person name="Beckman K.B."/>
            <person name="Gohl D.M."/>
        </authorList>
    </citation>
    <scope>NUCLEOTIDE SEQUENCE</scope>
    <source>
        <strain evidence="14">Duluth1</strain>
        <tissue evidence="14">Whole animal</tissue>
    </source>
</reference>
<evidence type="ECO:0000256" key="7">
    <source>
        <dbReference type="ARBA" id="ARBA00022741"/>
    </source>
</evidence>
<comment type="caution">
    <text evidence="14">The sequence shown here is derived from an EMBL/GenBank/DDBJ whole genome shotgun (WGS) entry which is preliminary data.</text>
</comment>
<dbReference type="GO" id="GO:0090141">
    <property type="term" value="P:positive regulation of mitochondrial fission"/>
    <property type="evidence" value="ECO:0007669"/>
    <property type="project" value="TreeGrafter"/>
</dbReference>
<evidence type="ECO:0000256" key="13">
    <source>
        <dbReference type="ARBA" id="ARBA00048679"/>
    </source>
</evidence>
<comment type="catalytic activity">
    <reaction evidence="13">
        <text>L-seryl-[protein] + ATP = O-phospho-L-seryl-[protein] + ADP + H(+)</text>
        <dbReference type="Rhea" id="RHEA:17989"/>
        <dbReference type="Rhea" id="RHEA-COMP:9863"/>
        <dbReference type="Rhea" id="RHEA-COMP:11604"/>
        <dbReference type="ChEBI" id="CHEBI:15378"/>
        <dbReference type="ChEBI" id="CHEBI:29999"/>
        <dbReference type="ChEBI" id="CHEBI:30616"/>
        <dbReference type="ChEBI" id="CHEBI:83421"/>
        <dbReference type="ChEBI" id="CHEBI:456216"/>
        <dbReference type="EC" id="2.7.11.1"/>
    </reaction>
</comment>
<evidence type="ECO:0000256" key="2">
    <source>
        <dbReference type="ARBA" id="ARBA00004173"/>
    </source>
</evidence>
<evidence type="ECO:0000256" key="12">
    <source>
        <dbReference type="ARBA" id="ARBA00047899"/>
    </source>
</evidence>
<evidence type="ECO:0000256" key="3">
    <source>
        <dbReference type="ARBA" id="ARBA00012513"/>
    </source>
</evidence>
<dbReference type="GO" id="GO:0005739">
    <property type="term" value="C:mitochondrion"/>
    <property type="evidence" value="ECO:0007669"/>
    <property type="project" value="UniProtKB-SubCell"/>
</dbReference>
<comment type="cofactor">
    <cofactor evidence="1">
        <name>Mg(2+)</name>
        <dbReference type="ChEBI" id="CHEBI:18420"/>
    </cofactor>
</comment>
<keyword evidence="10" id="KW-0460">Magnesium</keyword>
<keyword evidence="15" id="KW-1185">Reference proteome</keyword>